<evidence type="ECO:0000313" key="1">
    <source>
        <dbReference type="EMBL" id="CAK0861618.1"/>
    </source>
</evidence>
<dbReference type="EMBL" id="CAUYUJ010016077">
    <property type="protein sequence ID" value="CAK0861618.1"/>
    <property type="molecule type" value="Genomic_DNA"/>
</dbReference>
<reference evidence="1" key="1">
    <citation type="submission" date="2023-10" db="EMBL/GenBank/DDBJ databases">
        <authorList>
            <person name="Chen Y."/>
            <person name="Shah S."/>
            <person name="Dougan E. K."/>
            <person name="Thang M."/>
            <person name="Chan C."/>
        </authorList>
    </citation>
    <scope>NUCLEOTIDE SEQUENCE [LARGE SCALE GENOMIC DNA]</scope>
</reference>
<sequence>MTKLLVSNKQLKPLGELRADLGARLRRARKISSIFDSKDLVAWEAVVHDGMVTISLAYAIFSMKYTFAAMKGNKKLKVAAEKLKQDLQAKGAWAHVPARVVAAIEGGGKVLEVGPDEGARSAFLVVHAAAGLAVRAPAGGRDAVRLLRAAEGLLRTAVAALAAPPPAPAPPVEAADVQPMLGRCGSRGSEGKGTGKGGEFVDKNKLVHLEVWQLRELVIRLGERAGLPRPASEVPFDHGVLLAMAVELEELAVVSDGARGGGSGAEHAIECACELLNAIGFTLESLPAGRAALSAVCGRMHALRYAKTESGKQAYSKRVQFTIQDILDARAADWTRKSFKTSAKTKEDIRLEQERDLHARSNGAEGETVVAGQRPIYLTAAGIGLGIGA</sequence>
<accession>A0ABN9UNX9</accession>
<dbReference type="Proteomes" id="UP001189429">
    <property type="component" value="Unassembled WGS sequence"/>
</dbReference>
<gene>
    <name evidence="1" type="ORF">PCOR1329_LOCUS50236</name>
</gene>
<keyword evidence="2" id="KW-1185">Reference proteome</keyword>
<protein>
    <submittedName>
        <fullName evidence="1">Uncharacterized protein</fullName>
    </submittedName>
</protein>
<proteinExistence type="predicted"/>
<evidence type="ECO:0000313" key="2">
    <source>
        <dbReference type="Proteomes" id="UP001189429"/>
    </source>
</evidence>
<comment type="caution">
    <text evidence="1">The sequence shown here is derived from an EMBL/GenBank/DDBJ whole genome shotgun (WGS) entry which is preliminary data.</text>
</comment>
<dbReference type="Gene3D" id="1.25.40.180">
    <property type="match status" value="1"/>
</dbReference>
<dbReference type="InterPro" id="IPR016024">
    <property type="entry name" value="ARM-type_fold"/>
</dbReference>
<organism evidence="1 2">
    <name type="scientific">Prorocentrum cordatum</name>
    <dbReference type="NCBI Taxonomy" id="2364126"/>
    <lineage>
        <taxon>Eukaryota</taxon>
        <taxon>Sar</taxon>
        <taxon>Alveolata</taxon>
        <taxon>Dinophyceae</taxon>
        <taxon>Prorocentrales</taxon>
        <taxon>Prorocentraceae</taxon>
        <taxon>Prorocentrum</taxon>
    </lineage>
</organism>
<name>A0ABN9UNX9_9DINO</name>
<dbReference type="SUPFAM" id="SSF48371">
    <property type="entry name" value="ARM repeat"/>
    <property type="match status" value="1"/>
</dbReference>